<evidence type="ECO:0000256" key="3">
    <source>
        <dbReference type="ARBA" id="ARBA00022884"/>
    </source>
</evidence>
<evidence type="ECO:0000256" key="4">
    <source>
        <dbReference type="ARBA" id="ARBA00022980"/>
    </source>
</evidence>
<accession>A0A656HKM7</accession>
<evidence type="ECO:0000313" key="8">
    <source>
        <dbReference type="Proteomes" id="UP000005317"/>
    </source>
</evidence>
<sequence>MSMERLYHVLVAPRVTEKTVRASEKANQYVFKVAKNATKQEIKDAVETLFEVKVDQVRTINVKGKQKNFGRRAGQRSDWKKAYVSLSEGFSLDAAAE</sequence>
<dbReference type="FunFam" id="3.30.70.330:FF:000001">
    <property type="entry name" value="50S ribosomal protein L23"/>
    <property type="match status" value="1"/>
</dbReference>
<dbReference type="HAMAP" id="MF_01369_B">
    <property type="entry name" value="Ribosomal_uL23_B"/>
    <property type="match status" value="1"/>
</dbReference>
<dbReference type="NCBIfam" id="NF004359">
    <property type="entry name" value="PRK05738.1-3"/>
    <property type="match status" value="1"/>
</dbReference>
<dbReference type="NCBIfam" id="NF004363">
    <property type="entry name" value="PRK05738.2-4"/>
    <property type="match status" value="1"/>
</dbReference>
<dbReference type="PANTHER" id="PTHR11620">
    <property type="entry name" value="60S RIBOSOMAL PROTEIN L23A"/>
    <property type="match status" value="1"/>
</dbReference>
<evidence type="ECO:0000256" key="2">
    <source>
        <dbReference type="ARBA" id="ARBA00022730"/>
    </source>
</evidence>
<evidence type="ECO:0000256" key="6">
    <source>
        <dbReference type="HAMAP-Rule" id="MF_01369"/>
    </source>
</evidence>
<dbReference type="GO" id="GO:0005840">
    <property type="term" value="C:ribosome"/>
    <property type="evidence" value="ECO:0007669"/>
    <property type="project" value="UniProtKB-KW"/>
</dbReference>
<evidence type="ECO:0000313" key="7">
    <source>
        <dbReference type="EMBL" id="EIJ35829.1"/>
    </source>
</evidence>
<evidence type="ECO:0000256" key="1">
    <source>
        <dbReference type="ARBA" id="ARBA00006700"/>
    </source>
</evidence>
<dbReference type="AlphaFoldDB" id="A0A656HKM7"/>
<keyword evidence="3 6" id="KW-0694">RNA-binding</keyword>
<evidence type="ECO:0000256" key="5">
    <source>
        <dbReference type="ARBA" id="ARBA00023274"/>
    </source>
</evidence>
<dbReference type="GO" id="GO:1990904">
    <property type="term" value="C:ribonucleoprotein complex"/>
    <property type="evidence" value="ECO:0007669"/>
    <property type="project" value="UniProtKB-KW"/>
</dbReference>
<dbReference type="OrthoDB" id="9793353at2"/>
<keyword evidence="5 6" id="KW-0687">Ribonucleoprotein</keyword>
<keyword evidence="8" id="KW-1185">Reference proteome</keyword>
<dbReference type="RefSeq" id="WP_002709724.1">
    <property type="nucleotide sequence ID" value="NZ_JH651384.1"/>
</dbReference>
<dbReference type="Gene3D" id="3.30.70.330">
    <property type="match status" value="1"/>
</dbReference>
<dbReference type="GO" id="GO:0006412">
    <property type="term" value="P:translation"/>
    <property type="evidence" value="ECO:0007669"/>
    <property type="project" value="UniProtKB-UniRule"/>
</dbReference>
<dbReference type="GO" id="GO:0003735">
    <property type="term" value="F:structural constituent of ribosome"/>
    <property type="evidence" value="ECO:0007669"/>
    <property type="project" value="InterPro"/>
</dbReference>
<dbReference type="SUPFAM" id="SSF54189">
    <property type="entry name" value="Ribosomal proteins S24e, L23 and L15e"/>
    <property type="match status" value="1"/>
</dbReference>
<dbReference type="InterPro" id="IPR012678">
    <property type="entry name" value="Ribosomal_uL23/eL15/eS24_sf"/>
</dbReference>
<dbReference type="InterPro" id="IPR012677">
    <property type="entry name" value="Nucleotide-bd_a/b_plait_sf"/>
</dbReference>
<name>A0A656HKM7_THINJ</name>
<dbReference type="EMBL" id="JH651384">
    <property type="protein sequence ID" value="EIJ35829.1"/>
    <property type="molecule type" value="Genomic_DNA"/>
</dbReference>
<keyword evidence="2 6" id="KW-0699">rRNA-binding</keyword>
<comment type="subunit">
    <text evidence="6">Part of the 50S ribosomal subunit. Contacts protein L29, and trigger factor when it is bound to the ribosome.</text>
</comment>
<dbReference type="Proteomes" id="UP000005317">
    <property type="component" value="Unassembled WGS sequence"/>
</dbReference>
<dbReference type="Pfam" id="PF00276">
    <property type="entry name" value="Ribosomal_L23"/>
    <property type="match status" value="1"/>
</dbReference>
<comment type="similarity">
    <text evidence="1 6">Belongs to the universal ribosomal protein uL23 family.</text>
</comment>
<keyword evidence="4 6" id="KW-0689">Ribosomal protein</keyword>
<comment type="function">
    <text evidence="6">One of the early assembly proteins it binds 23S rRNA. One of the proteins that surrounds the polypeptide exit tunnel on the outside of the ribosome. Forms the main docking site for trigger factor binding to the ribosome.</text>
</comment>
<protein>
    <recommendedName>
        <fullName evidence="6">Large ribosomal subunit protein uL23</fullName>
    </recommendedName>
</protein>
<proteinExistence type="inferred from homology"/>
<dbReference type="NCBIfam" id="NF004366">
    <property type="entry name" value="PRK05738.3-2"/>
    <property type="match status" value="1"/>
</dbReference>
<dbReference type="GO" id="GO:0019843">
    <property type="term" value="F:rRNA binding"/>
    <property type="evidence" value="ECO:0007669"/>
    <property type="project" value="UniProtKB-UniRule"/>
</dbReference>
<reference evidence="8" key="1">
    <citation type="journal article" date="2011" name="Stand. Genomic Sci.">
        <title>Genome sequence of the filamentous, gliding Thiothrix nivea neotype strain (JP2(T)).</title>
        <authorList>
            <person name="Lapidus A."/>
            <person name="Nolan M."/>
            <person name="Lucas S."/>
            <person name="Glavina Del Rio T."/>
            <person name="Tice H."/>
            <person name="Cheng J.F."/>
            <person name="Tapia R."/>
            <person name="Han C."/>
            <person name="Goodwin L."/>
            <person name="Pitluck S."/>
            <person name="Liolios K."/>
            <person name="Pagani I."/>
            <person name="Ivanova N."/>
            <person name="Huntemann M."/>
            <person name="Mavromatis K."/>
            <person name="Mikhailova N."/>
            <person name="Pati A."/>
            <person name="Chen A."/>
            <person name="Palaniappan K."/>
            <person name="Land M."/>
            <person name="Brambilla E.M."/>
            <person name="Rohde M."/>
            <person name="Abt B."/>
            <person name="Verbarg S."/>
            <person name="Goker M."/>
            <person name="Bristow J."/>
            <person name="Eisen J.A."/>
            <person name="Markowitz V."/>
            <person name="Hugenholtz P."/>
            <person name="Kyrpides N.C."/>
            <person name="Klenk H.P."/>
            <person name="Woyke T."/>
        </authorList>
    </citation>
    <scope>NUCLEOTIDE SEQUENCE [LARGE SCALE GENOMIC DNA]</scope>
    <source>
        <strain evidence="8">ATCC 35100 / DSM 5205 / JP2</strain>
    </source>
</reference>
<gene>
    <name evidence="6" type="primary">rplW</name>
    <name evidence="7" type="ORF">Thini_3314</name>
</gene>
<organism evidence="7 8">
    <name type="scientific">Thiothrix nivea (strain ATCC 35100 / DSM 5205 / JP2)</name>
    <dbReference type="NCBI Taxonomy" id="870187"/>
    <lineage>
        <taxon>Bacteria</taxon>
        <taxon>Pseudomonadati</taxon>
        <taxon>Pseudomonadota</taxon>
        <taxon>Gammaproteobacteria</taxon>
        <taxon>Thiotrichales</taxon>
        <taxon>Thiotrichaceae</taxon>
        <taxon>Thiothrix</taxon>
    </lineage>
</organism>
<dbReference type="InterPro" id="IPR013025">
    <property type="entry name" value="Ribosomal_uL23-like"/>
</dbReference>